<dbReference type="RefSeq" id="XP_011773824.1">
    <property type="nucleotide sequence ID" value="XM_011775522.1"/>
</dbReference>
<dbReference type="KEGG" id="tbg:TbgDal_VI190"/>
<dbReference type="GeneID" id="23861827"/>
<dbReference type="Proteomes" id="UP000002316">
    <property type="component" value="Chromosome 6"/>
</dbReference>
<accession>C9ZQ59</accession>
<proteinExistence type="predicted"/>
<dbReference type="EMBL" id="FN554969">
    <property type="protein sequence ID" value="CBH11539.1"/>
    <property type="molecule type" value="Genomic_DNA"/>
</dbReference>
<gene>
    <name evidence="1" type="ORF">TbgDal_VI190</name>
</gene>
<protein>
    <submittedName>
        <fullName evidence="1">Uncharacterized protein</fullName>
    </submittedName>
</protein>
<organism evidence="1 2">
    <name type="scientific">Trypanosoma brucei gambiense (strain MHOM/CI/86/DAL972)</name>
    <dbReference type="NCBI Taxonomy" id="679716"/>
    <lineage>
        <taxon>Eukaryota</taxon>
        <taxon>Discoba</taxon>
        <taxon>Euglenozoa</taxon>
        <taxon>Kinetoplastea</taxon>
        <taxon>Metakinetoplastina</taxon>
        <taxon>Trypanosomatida</taxon>
        <taxon>Trypanosomatidae</taxon>
        <taxon>Trypanosoma</taxon>
    </lineage>
</organism>
<reference evidence="2" key="1">
    <citation type="journal article" date="2010" name="PLoS Negl. Trop. Dis.">
        <title>The genome sequence of Trypanosoma brucei gambiense, causative agent of chronic human african trypanosomiasis.</title>
        <authorList>
            <person name="Jackson A.P."/>
            <person name="Sanders M."/>
            <person name="Berry A."/>
            <person name="McQuillan J."/>
            <person name="Aslett M.A."/>
            <person name="Quail M.A."/>
            <person name="Chukualim B."/>
            <person name="Capewell P."/>
            <person name="MacLeod A."/>
            <person name="Melville S.E."/>
            <person name="Gibson W."/>
            <person name="Barry J.D."/>
            <person name="Berriman M."/>
            <person name="Hertz-Fowler C."/>
        </authorList>
    </citation>
    <scope>NUCLEOTIDE SEQUENCE [LARGE SCALE GENOMIC DNA]</scope>
    <source>
        <strain evidence="2">MHOM/CI/86/DAL972</strain>
    </source>
</reference>
<sequence>MTHLICKIDVLVGDIRQKRNEGYAALEAGIGTNTCRRNFLGHIESLLKKRSHAGIKEISPFNNFIFAPPEQLGETGGTASLPDKCFSKCRLCNRQIDGVEKGKQYDEALTNELSTSLKTPKAKAERVRDPVTSLNCNFIVH</sequence>
<evidence type="ECO:0000313" key="2">
    <source>
        <dbReference type="Proteomes" id="UP000002316"/>
    </source>
</evidence>
<dbReference type="AlphaFoldDB" id="C9ZQ59"/>
<name>C9ZQ59_TRYB9</name>
<evidence type="ECO:0000313" key="1">
    <source>
        <dbReference type="EMBL" id="CBH11539.1"/>
    </source>
</evidence>